<dbReference type="PANTHER" id="PTHR13778:SF47">
    <property type="entry name" value="LIPOPOLYSACCHARIDE 1,3-GALACTOSYLTRANSFERASE"/>
    <property type="match status" value="1"/>
</dbReference>
<dbReference type="GO" id="GO:0046872">
    <property type="term" value="F:metal ion binding"/>
    <property type="evidence" value="ECO:0007669"/>
    <property type="project" value="UniProtKB-KW"/>
</dbReference>
<dbReference type="Gene3D" id="3.90.550.10">
    <property type="entry name" value="Spore Coat Polysaccharide Biosynthesis Protein SpsA, Chain A"/>
    <property type="match status" value="1"/>
</dbReference>
<dbReference type="OrthoDB" id="5363698at2"/>
<keyword evidence="4" id="KW-0175">Coiled coil</keyword>
<dbReference type="GO" id="GO:0016757">
    <property type="term" value="F:glycosyltransferase activity"/>
    <property type="evidence" value="ECO:0007669"/>
    <property type="project" value="UniProtKB-KW"/>
</dbReference>
<evidence type="ECO:0000256" key="1">
    <source>
        <dbReference type="ARBA" id="ARBA00022676"/>
    </source>
</evidence>
<evidence type="ECO:0008006" key="7">
    <source>
        <dbReference type="Google" id="ProtNLM"/>
    </source>
</evidence>
<protein>
    <recommendedName>
        <fullName evidence="7">Glycosyltransferase family 8 protein</fullName>
    </recommendedName>
</protein>
<evidence type="ECO:0000313" key="6">
    <source>
        <dbReference type="Proteomes" id="UP000256650"/>
    </source>
</evidence>
<feature type="coiled-coil region" evidence="4">
    <location>
        <begin position="271"/>
        <end position="332"/>
    </location>
</feature>
<dbReference type="EMBL" id="NXLS01000001">
    <property type="protein sequence ID" value="RDU64355.1"/>
    <property type="molecule type" value="Genomic_DNA"/>
</dbReference>
<dbReference type="Pfam" id="PF01501">
    <property type="entry name" value="Glyco_transf_8"/>
    <property type="match status" value="1"/>
</dbReference>
<keyword evidence="3" id="KW-0479">Metal-binding</keyword>
<dbReference type="InterPro" id="IPR002495">
    <property type="entry name" value="Glyco_trans_8"/>
</dbReference>
<evidence type="ECO:0000256" key="4">
    <source>
        <dbReference type="SAM" id="Coils"/>
    </source>
</evidence>
<proteinExistence type="predicted"/>
<name>A0A3D8IHC8_9HELI</name>
<dbReference type="AlphaFoldDB" id="A0A3D8IHC8"/>
<evidence type="ECO:0000313" key="5">
    <source>
        <dbReference type="EMBL" id="RDU64355.1"/>
    </source>
</evidence>
<dbReference type="SUPFAM" id="SSF53448">
    <property type="entry name" value="Nucleotide-diphospho-sugar transferases"/>
    <property type="match status" value="1"/>
</dbReference>
<keyword evidence="6" id="KW-1185">Reference proteome</keyword>
<reference evidence="5 6" key="1">
    <citation type="submission" date="2018-04" db="EMBL/GenBank/DDBJ databases">
        <title>Novel Campyloabacter and Helicobacter Species and Strains.</title>
        <authorList>
            <person name="Mannion A.J."/>
            <person name="Shen Z."/>
            <person name="Fox J.G."/>
        </authorList>
    </citation>
    <scope>NUCLEOTIDE SEQUENCE [LARGE SCALE GENOMIC DNA]</scope>
    <source>
        <strain evidence="5 6">MIT 99-5101</strain>
    </source>
</reference>
<keyword evidence="2" id="KW-0808">Transferase</keyword>
<keyword evidence="1" id="KW-0328">Glycosyltransferase</keyword>
<evidence type="ECO:0000256" key="3">
    <source>
        <dbReference type="ARBA" id="ARBA00022723"/>
    </source>
</evidence>
<dbReference type="PANTHER" id="PTHR13778">
    <property type="entry name" value="GLYCOSYLTRANSFERASE 8 DOMAIN-CONTAINING PROTEIN"/>
    <property type="match status" value="1"/>
</dbReference>
<dbReference type="CDD" id="cd04194">
    <property type="entry name" value="GT8_A4GalT_like"/>
    <property type="match status" value="1"/>
</dbReference>
<gene>
    <name evidence="5" type="ORF">CQA43_00655</name>
</gene>
<accession>A0A3D8IHC8</accession>
<comment type="caution">
    <text evidence="5">The sequence shown here is derived from an EMBL/GenBank/DDBJ whole genome shotgun (WGS) entry which is preliminary data.</text>
</comment>
<dbReference type="InterPro" id="IPR029044">
    <property type="entry name" value="Nucleotide-diphossugar_trans"/>
</dbReference>
<dbReference type="InterPro" id="IPR050748">
    <property type="entry name" value="Glycosyltrans_8_dom-fam"/>
</dbReference>
<dbReference type="Proteomes" id="UP000256650">
    <property type="component" value="Unassembled WGS sequence"/>
</dbReference>
<evidence type="ECO:0000256" key="2">
    <source>
        <dbReference type="ARBA" id="ARBA00022679"/>
    </source>
</evidence>
<organism evidence="5 6">
    <name type="scientific">Helicobacter ganmani</name>
    <dbReference type="NCBI Taxonomy" id="60246"/>
    <lineage>
        <taxon>Bacteria</taxon>
        <taxon>Pseudomonadati</taxon>
        <taxon>Campylobacterota</taxon>
        <taxon>Epsilonproteobacteria</taxon>
        <taxon>Campylobacterales</taxon>
        <taxon>Helicobacteraceae</taxon>
        <taxon>Helicobacter</taxon>
    </lineage>
</organism>
<sequence>MLSDSLSLCTQNKLQELEKELNALYPCRILIHFLSGEEFKDSPKWANHTNHLTYFRIKLASVLPQEIDRCLYLDIDMLVLQPLEELFALDLGENIAAVVLDCSNPYQEKRLKARDSTQADFVFPFRKEYFNAGFMLINLKKWRESQVESRALEFMRTFITRVGDQDILNAVIGKETLKLPPKWNFFINHFNAERLGRADNFCADESKNCLYGYTSKQYQESFRQIAIVHYTFLGAKPWENECKILDTAYLPLTYPYYATWWEIALQTPIFNQELKELLNNLKERALQDYAKALSGKLLQLENKLLLPLKNKISPLENELSQLQARMQKVEESQKIYGAKKRVQNHLNYKLGVVIVESQNIFKKVILPFRMARIVYLHKKQLKILQSLYALNPQLKPPALSRYSDLQEALSYQNSVFYQTGERFLNSCKQWFKGKFIKIL</sequence>